<dbReference type="Gene3D" id="3.30.70.920">
    <property type="match status" value="1"/>
</dbReference>
<comment type="caution">
    <text evidence="5">The sequence shown here is derived from an EMBL/GenBank/DDBJ whole genome shotgun (WGS) entry which is preliminary data.</text>
</comment>
<evidence type="ECO:0000256" key="1">
    <source>
        <dbReference type="ARBA" id="ARBA00023015"/>
    </source>
</evidence>
<dbReference type="PANTHER" id="PTHR30154:SF17">
    <property type="entry name" value="DNA-BINDING TRANSCRIPTIONAL ACTIVATOR DECR"/>
    <property type="match status" value="1"/>
</dbReference>
<dbReference type="AlphaFoldDB" id="A0A927C5K3"/>
<evidence type="ECO:0000259" key="4">
    <source>
        <dbReference type="PROSITE" id="PS50956"/>
    </source>
</evidence>
<evidence type="ECO:0000313" key="6">
    <source>
        <dbReference type="Proteomes" id="UP000610558"/>
    </source>
</evidence>
<protein>
    <submittedName>
        <fullName evidence="5">Lrp/AsnC family transcriptional regulator</fullName>
    </submittedName>
</protein>
<keyword evidence="3" id="KW-0804">Transcription</keyword>
<dbReference type="InterPro" id="IPR000485">
    <property type="entry name" value="AsnC-type_HTH_dom"/>
</dbReference>
<dbReference type="PANTHER" id="PTHR30154">
    <property type="entry name" value="LEUCINE-RESPONSIVE REGULATORY PROTEIN"/>
    <property type="match status" value="1"/>
</dbReference>
<keyword evidence="1" id="KW-0805">Transcription regulation</keyword>
<dbReference type="RefSeq" id="WP_190766022.1">
    <property type="nucleotide sequence ID" value="NZ_JACXLD010000007.1"/>
</dbReference>
<dbReference type="InterPro" id="IPR036390">
    <property type="entry name" value="WH_DNA-bd_sf"/>
</dbReference>
<evidence type="ECO:0000256" key="2">
    <source>
        <dbReference type="ARBA" id="ARBA00023125"/>
    </source>
</evidence>
<feature type="domain" description="HTH asnC-type" evidence="4">
    <location>
        <begin position="6"/>
        <end position="67"/>
    </location>
</feature>
<dbReference type="InterPro" id="IPR019885">
    <property type="entry name" value="Tscrpt_reg_HTH_AsnC-type_CS"/>
</dbReference>
<dbReference type="SMART" id="SM00344">
    <property type="entry name" value="HTH_ASNC"/>
    <property type="match status" value="1"/>
</dbReference>
<keyword evidence="2" id="KW-0238">DNA-binding</keyword>
<dbReference type="InterPro" id="IPR019888">
    <property type="entry name" value="Tscrpt_reg_AsnC-like"/>
</dbReference>
<proteinExistence type="predicted"/>
<evidence type="ECO:0000313" key="5">
    <source>
        <dbReference type="EMBL" id="MBD2859810.1"/>
    </source>
</evidence>
<dbReference type="GO" id="GO:0043200">
    <property type="term" value="P:response to amino acid"/>
    <property type="evidence" value="ECO:0007669"/>
    <property type="project" value="TreeGrafter"/>
</dbReference>
<dbReference type="GO" id="GO:0043565">
    <property type="term" value="F:sequence-specific DNA binding"/>
    <property type="evidence" value="ECO:0007669"/>
    <property type="project" value="InterPro"/>
</dbReference>
<dbReference type="InterPro" id="IPR011991">
    <property type="entry name" value="ArsR-like_HTH"/>
</dbReference>
<dbReference type="Gene3D" id="1.10.10.10">
    <property type="entry name" value="Winged helix-like DNA-binding domain superfamily/Winged helix DNA-binding domain"/>
    <property type="match status" value="1"/>
</dbReference>
<dbReference type="GO" id="GO:0005829">
    <property type="term" value="C:cytosol"/>
    <property type="evidence" value="ECO:0007669"/>
    <property type="project" value="TreeGrafter"/>
</dbReference>
<evidence type="ECO:0000256" key="3">
    <source>
        <dbReference type="ARBA" id="ARBA00023163"/>
    </source>
</evidence>
<dbReference type="InterPro" id="IPR011008">
    <property type="entry name" value="Dimeric_a/b-barrel"/>
</dbReference>
<dbReference type="SUPFAM" id="SSF54909">
    <property type="entry name" value="Dimeric alpha+beta barrel"/>
    <property type="match status" value="1"/>
</dbReference>
<organism evidence="5 6">
    <name type="scientific">Spongiibacter pelagi</name>
    <dbReference type="NCBI Taxonomy" id="2760804"/>
    <lineage>
        <taxon>Bacteria</taxon>
        <taxon>Pseudomonadati</taxon>
        <taxon>Pseudomonadota</taxon>
        <taxon>Gammaproteobacteria</taxon>
        <taxon>Cellvibrionales</taxon>
        <taxon>Spongiibacteraceae</taxon>
        <taxon>Spongiibacter</taxon>
    </lineage>
</organism>
<dbReference type="InterPro" id="IPR036388">
    <property type="entry name" value="WH-like_DNA-bd_sf"/>
</dbReference>
<dbReference type="Proteomes" id="UP000610558">
    <property type="component" value="Unassembled WGS sequence"/>
</dbReference>
<name>A0A927C5K3_9GAMM</name>
<gene>
    <name evidence="5" type="ORF">IB286_12425</name>
</gene>
<reference evidence="5" key="1">
    <citation type="submission" date="2020-09" db="EMBL/GenBank/DDBJ databases">
        <authorList>
            <person name="Yoon J.-W."/>
        </authorList>
    </citation>
    <scope>NUCLEOTIDE SEQUENCE</scope>
    <source>
        <strain evidence="5">KMU-158</strain>
    </source>
</reference>
<dbReference type="SUPFAM" id="SSF46785">
    <property type="entry name" value="Winged helix' DNA-binding domain"/>
    <property type="match status" value="1"/>
</dbReference>
<dbReference type="Pfam" id="PF13412">
    <property type="entry name" value="HTH_24"/>
    <property type="match status" value="1"/>
</dbReference>
<dbReference type="EMBL" id="JACXLD010000007">
    <property type="protein sequence ID" value="MBD2859810.1"/>
    <property type="molecule type" value="Genomic_DNA"/>
</dbReference>
<dbReference type="PRINTS" id="PR00033">
    <property type="entry name" value="HTHASNC"/>
</dbReference>
<dbReference type="PROSITE" id="PS00519">
    <property type="entry name" value="HTH_ASNC_1"/>
    <property type="match status" value="1"/>
</dbReference>
<dbReference type="InterPro" id="IPR019887">
    <property type="entry name" value="Tscrpt_reg_AsnC/Lrp_C"/>
</dbReference>
<dbReference type="GO" id="GO:0006355">
    <property type="term" value="P:regulation of DNA-templated transcription"/>
    <property type="evidence" value="ECO:0007669"/>
    <property type="project" value="UniProtKB-ARBA"/>
</dbReference>
<keyword evidence="6" id="KW-1185">Reference proteome</keyword>
<sequence>MNKIDLTKQDLQILDLLQRDAGKTSGEIADTLNMSQSPCWRRINKIEQAGIIRKKVALLDREKLGMELVVFTTVNLTQVGRKNLEAFEAAMRTLPEVVECYTMAGVWDYMLKIVAKDIRHYEVFVREKLLALEMIGESHSHISVTEIKNTTELPLDTQL</sequence>
<dbReference type="Pfam" id="PF01037">
    <property type="entry name" value="AsnC_trans_reg"/>
    <property type="match status" value="1"/>
</dbReference>
<accession>A0A927C5K3</accession>
<dbReference type="PROSITE" id="PS50956">
    <property type="entry name" value="HTH_ASNC_2"/>
    <property type="match status" value="1"/>
</dbReference>
<dbReference type="CDD" id="cd00090">
    <property type="entry name" value="HTH_ARSR"/>
    <property type="match status" value="1"/>
</dbReference>